<dbReference type="EMBL" id="CP009287">
    <property type="protein sequence ID" value="AIQ68479.1"/>
    <property type="molecule type" value="Genomic_DNA"/>
</dbReference>
<gene>
    <name evidence="2" type="ORF">PGRAT_13280</name>
</gene>
<keyword evidence="1" id="KW-0472">Membrane</keyword>
<dbReference type="eggNOG" id="ENOG5030DX0">
    <property type="taxonomic scope" value="Bacteria"/>
</dbReference>
<reference evidence="2 3" key="1">
    <citation type="submission" date="2014-08" db="EMBL/GenBank/DDBJ databases">
        <title>Comparative genomics of the Paenibacillus odorifer group.</title>
        <authorList>
            <person name="den Bakker H.C."/>
            <person name="Tsai Y.-C."/>
            <person name="Martin N."/>
            <person name="Korlach J."/>
            <person name="Wiedmann M."/>
        </authorList>
    </citation>
    <scope>NUCLEOTIDE SEQUENCE [LARGE SCALE GENOMIC DNA]</scope>
    <source>
        <strain evidence="2 3">DSM 15220</strain>
    </source>
</reference>
<dbReference type="KEGG" id="pgm:PGRAT_13280"/>
<evidence type="ECO:0000313" key="2">
    <source>
        <dbReference type="EMBL" id="AIQ68479.1"/>
    </source>
</evidence>
<protein>
    <submittedName>
        <fullName evidence="2">Uncharacterized protein</fullName>
    </submittedName>
</protein>
<dbReference type="STRING" id="189425.PGRAT_13280"/>
<dbReference type="OrthoDB" id="2666125at2"/>
<dbReference type="HOGENOM" id="CLU_1228902_0_0_9"/>
<keyword evidence="3" id="KW-1185">Reference proteome</keyword>
<evidence type="ECO:0000313" key="3">
    <source>
        <dbReference type="Proteomes" id="UP000029500"/>
    </source>
</evidence>
<proteinExistence type="predicted"/>
<sequence>MDGEEQLFIRQVGGLAVLAVILLFAFPRFAETVELRIKDTQATLGAAHDWGEFEVFRTAVDSNLTVSSALDAGLIQRVNGTSVEQNGFVLTVDGIAADQKGIIVLYTLQNNTMDNSQKFRVSMINEKNEWVGLNLTGIVQNIKRGITRGYEQILWDNEYTKMPEQLLVNARISNDLYANSEQAAANLSVPIPLHKESLAKTGDTLQINKSLTIAGQSYEHKYDFG</sequence>
<dbReference type="RefSeq" id="WP_025709363.1">
    <property type="nucleotide sequence ID" value="NZ_CP009287.1"/>
</dbReference>
<dbReference type="Proteomes" id="UP000029500">
    <property type="component" value="Chromosome"/>
</dbReference>
<accession>A0A089NHF4</accession>
<evidence type="ECO:0000256" key="1">
    <source>
        <dbReference type="SAM" id="Phobius"/>
    </source>
</evidence>
<name>A0A089NHF4_9BACL</name>
<organism evidence="2 3">
    <name type="scientific">Paenibacillus graminis</name>
    <dbReference type="NCBI Taxonomy" id="189425"/>
    <lineage>
        <taxon>Bacteria</taxon>
        <taxon>Bacillati</taxon>
        <taxon>Bacillota</taxon>
        <taxon>Bacilli</taxon>
        <taxon>Bacillales</taxon>
        <taxon>Paenibacillaceae</taxon>
        <taxon>Paenibacillus</taxon>
    </lineage>
</organism>
<keyword evidence="1" id="KW-0812">Transmembrane</keyword>
<dbReference type="AlphaFoldDB" id="A0A089NHF4"/>
<feature type="transmembrane region" description="Helical" evidence="1">
    <location>
        <begin position="12"/>
        <end position="30"/>
    </location>
</feature>
<keyword evidence="1" id="KW-1133">Transmembrane helix</keyword>